<dbReference type="GO" id="GO:0046656">
    <property type="term" value="P:folic acid biosynthetic process"/>
    <property type="evidence" value="ECO:0007669"/>
    <property type="project" value="UniProtKB-KW"/>
</dbReference>
<accession>A0A916U2J7</accession>
<feature type="domain" description="7,8-dihydro-6-hydroxymethylpterin-pyrophosphokinase" evidence="13">
    <location>
        <begin position="91"/>
        <end position="102"/>
    </location>
</feature>
<keyword evidence="5" id="KW-0808">Transferase</keyword>
<reference evidence="14" key="2">
    <citation type="submission" date="2020-09" db="EMBL/GenBank/DDBJ databases">
        <authorList>
            <person name="Sun Q."/>
            <person name="Zhou Y."/>
        </authorList>
    </citation>
    <scope>NUCLEOTIDE SEQUENCE</scope>
    <source>
        <strain evidence="14">CGMCC 1.15343</strain>
    </source>
</reference>
<dbReference type="PROSITE" id="PS00794">
    <property type="entry name" value="HPPK"/>
    <property type="match status" value="1"/>
</dbReference>
<protein>
    <recommendedName>
        <fullName evidence="4">2-amino-4-hydroxy-6-hydroxymethyldihydropteridine pyrophosphokinase</fullName>
        <ecNumber evidence="3">2.7.6.3</ecNumber>
    </recommendedName>
    <alternativeName>
        <fullName evidence="11">6-hydroxymethyl-7,8-dihydropterin pyrophosphokinase</fullName>
    </alternativeName>
    <alternativeName>
        <fullName evidence="12">7,8-dihydro-6-hydroxymethylpterin-pyrophosphokinase</fullName>
    </alternativeName>
</protein>
<name>A0A916U2J7_9SPHI</name>
<dbReference type="PANTHER" id="PTHR43071">
    <property type="entry name" value="2-AMINO-4-HYDROXY-6-HYDROXYMETHYLDIHYDROPTERIDINE PYROPHOSPHOKINASE"/>
    <property type="match status" value="1"/>
</dbReference>
<evidence type="ECO:0000313" key="15">
    <source>
        <dbReference type="Proteomes" id="UP000651668"/>
    </source>
</evidence>
<keyword evidence="9" id="KW-0289">Folate biosynthesis</keyword>
<evidence type="ECO:0000256" key="5">
    <source>
        <dbReference type="ARBA" id="ARBA00022679"/>
    </source>
</evidence>
<evidence type="ECO:0000256" key="9">
    <source>
        <dbReference type="ARBA" id="ARBA00022909"/>
    </source>
</evidence>
<dbReference type="InterPro" id="IPR000550">
    <property type="entry name" value="Hppk"/>
</dbReference>
<evidence type="ECO:0000256" key="11">
    <source>
        <dbReference type="ARBA" id="ARBA00029766"/>
    </source>
</evidence>
<evidence type="ECO:0000256" key="3">
    <source>
        <dbReference type="ARBA" id="ARBA00013253"/>
    </source>
</evidence>
<sequence>MVLEYKEVYMLLGSNLGDREMMMQQAVERIEAEIGVISARSAYYETEPWGNTNQPPFINMAIAVRTWMPPLEVLETALNIEKSLGRKRLVRWGSRTIDIDLIFYADDIIAIEDKLYIPHPEMQNRRFVLEPLAEIAADYIHPVLKKSIKELLQSLMDITSVEKI</sequence>
<keyword evidence="8" id="KW-0067">ATP-binding</keyword>
<dbReference type="InterPro" id="IPR035907">
    <property type="entry name" value="Hppk_sf"/>
</dbReference>
<evidence type="ECO:0000256" key="2">
    <source>
        <dbReference type="ARBA" id="ARBA00005810"/>
    </source>
</evidence>
<gene>
    <name evidence="14" type="primary">folK</name>
    <name evidence="14" type="ORF">GCM10011387_09930</name>
</gene>
<evidence type="ECO:0000259" key="13">
    <source>
        <dbReference type="PROSITE" id="PS00794"/>
    </source>
</evidence>
<reference evidence="14" key="1">
    <citation type="journal article" date="2014" name="Int. J. Syst. Evol. Microbiol.">
        <title>Complete genome sequence of Corynebacterium casei LMG S-19264T (=DSM 44701T), isolated from a smear-ripened cheese.</title>
        <authorList>
            <consortium name="US DOE Joint Genome Institute (JGI-PGF)"/>
            <person name="Walter F."/>
            <person name="Albersmeier A."/>
            <person name="Kalinowski J."/>
            <person name="Ruckert C."/>
        </authorList>
    </citation>
    <scope>NUCLEOTIDE SEQUENCE</scope>
    <source>
        <strain evidence="14">CGMCC 1.15343</strain>
    </source>
</reference>
<keyword evidence="7" id="KW-0418">Kinase</keyword>
<dbReference type="Proteomes" id="UP000651668">
    <property type="component" value="Unassembled WGS sequence"/>
</dbReference>
<dbReference type="GO" id="GO:0005524">
    <property type="term" value="F:ATP binding"/>
    <property type="evidence" value="ECO:0007669"/>
    <property type="project" value="UniProtKB-KW"/>
</dbReference>
<dbReference type="PANTHER" id="PTHR43071:SF1">
    <property type="entry name" value="2-AMINO-4-HYDROXY-6-HYDROXYMETHYLDIHYDROPTERIDINE PYROPHOSPHOKINASE"/>
    <property type="match status" value="1"/>
</dbReference>
<dbReference type="GO" id="GO:0016301">
    <property type="term" value="F:kinase activity"/>
    <property type="evidence" value="ECO:0007669"/>
    <property type="project" value="UniProtKB-KW"/>
</dbReference>
<comment type="function">
    <text evidence="10">Catalyzes the transfer of pyrophosphate from adenosine triphosphate (ATP) to 6-hydroxymethyl-7,8-dihydropterin, an enzymatic step in folate biosynthesis pathway.</text>
</comment>
<comment type="pathway">
    <text evidence="1">Cofactor biosynthesis; tetrahydrofolate biosynthesis; 2-amino-4-hydroxy-6-hydroxymethyl-7,8-dihydropteridine diphosphate from 7,8-dihydroneopterin triphosphate: step 4/4.</text>
</comment>
<dbReference type="GO" id="GO:0003848">
    <property type="term" value="F:2-amino-4-hydroxy-6-hydroxymethyldihydropteridine diphosphokinase activity"/>
    <property type="evidence" value="ECO:0007669"/>
    <property type="project" value="UniProtKB-EC"/>
</dbReference>
<evidence type="ECO:0000256" key="6">
    <source>
        <dbReference type="ARBA" id="ARBA00022741"/>
    </source>
</evidence>
<comment type="similarity">
    <text evidence="2">Belongs to the HPPK family.</text>
</comment>
<evidence type="ECO:0000256" key="10">
    <source>
        <dbReference type="ARBA" id="ARBA00029409"/>
    </source>
</evidence>
<proteinExistence type="inferred from homology"/>
<dbReference type="EC" id="2.7.6.3" evidence="3"/>
<evidence type="ECO:0000256" key="7">
    <source>
        <dbReference type="ARBA" id="ARBA00022777"/>
    </source>
</evidence>
<dbReference type="AlphaFoldDB" id="A0A916U2J7"/>
<evidence type="ECO:0000256" key="8">
    <source>
        <dbReference type="ARBA" id="ARBA00022840"/>
    </source>
</evidence>
<evidence type="ECO:0000256" key="4">
    <source>
        <dbReference type="ARBA" id="ARBA00016218"/>
    </source>
</evidence>
<dbReference type="EMBL" id="BMIL01000003">
    <property type="protein sequence ID" value="GGC58253.1"/>
    <property type="molecule type" value="Genomic_DNA"/>
</dbReference>
<dbReference type="NCBIfam" id="TIGR01498">
    <property type="entry name" value="folK"/>
    <property type="match status" value="1"/>
</dbReference>
<evidence type="ECO:0000313" key="14">
    <source>
        <dbReference type="EMBL" id="GGC58253.1"/>
    </source>
</evidence>
<evidence type="ECO:0000256" key="1">
    <source>
        <dbReference type="ARBA" id="ARBA00005051"/>
    </source>
</evidence>
<dbReference type="Gene3D" id="3.30.70.560">
    <property type="entry name" value="7,8-Dihydro-6-hydroxymethylpterin-pyrophosphokinase HPPK"/>
    <property type="match status" value="1"/>
</dbReference>
<dbReference type="SUPFAM" id="SSF55083">
    <property type="entry name" value="6-hydroxymethyl-7,8-dihydropterin pyrophosphokinase, HPPK"/>
    <property type="match status" value="1"/>
</dbReference>
<dbReference type="RefSeq" id="WP_188625749.1">
    <property type="nucleotide sequence ID" value="NZ_BMIL01000003.1"/>
</dbReference>
<comment type="caution">
    <text evidence="14">The sequence shown here is derived from an EMBL/GenBank/DDBJ whole genome shotgun (WGS) entry which is preliminary data.</text>
</comment>
<evidence type="ECO:0000256" key="12">
    <source>
        <dbReference type="ARBA" id="ARBA00033413"/>
    </source>
</evidence>
<keyword evidence="6" id="KW-0547">Nucleotide-binding</keyword>
<organism evidence="14 15">
    <name type="scientific">Pedobacter quisquiliarum</name>
    <dbReference type="NCBI Taxonomy" id="1834438"/>
    <lineage>
        <taxon>Bacteria</taxon>
        <taxon>Pseudomonadati</taxon>
        <taxon>Bacteroidota</taxon>
        <taxon>Sphingobacteriia</taxon>
        <taxon>Sphingobacteriales</taxon>
        <taxon>Sphingobacteriaceae</taxon>
        <taxon>Pedobacter</taxon>
    </lineage>
</organism>
<dbReference type="Pfam" id="PF01288">
    <property type="entry name" value="HPPK"/>
    <property type="match status" value="1"/>
</dbReference>
<keyword evidence="15" id="KW-1185">Reference proteome</keyword>
<dbReference type="CDD" id="cd00483">
    <property type="entry name" value="HPPK"/>
    <property type="match status" value="1"/>
</dbReference>